<dbReference type="CDD" id="cd22908">
    <property type="entry name" value="HFD_NFYC-like"/>
    <property type="match status" value="1"/>
</dbReference>
<feature type="domain" description="Core Histone H2A/H2B/H3" evidence="8">
    <location>
        <begin position="26"/>
        <end position="94"/>
    </location>
</feature>
<gene>
    <name evidence="9" type="ORF">BJ085DRAFT_18927</name>
</gene>
<reference evidence="10" key="1">
    <citation type="journal article" date="2018" name="Nat. Microbiol.">
        <title>Leveraging single-cell genomics to expand the fungal tree of life.</title>
        <authorList>
            <person name="Ahrendt S.R."/>
            <person name="Quandt C.A."/>
            <person name="Ciobanu D."/>
            <person name="Clum A."/>
            <person name="Salamov A."/>
            <person name="Andreopoulos B."/>
            <person name="Cheng J.F."/>
            <person name="Woyke T."/>
            <person name="Pelin A."/>
            <person name="Henrissat B."/>
            <person name="Reynolds N.K."/>
            <person name="Benny G.L."/>
            <person name="Smith M.E."/>
            <person name="James T.Y."/>
            <person name="Grigoriev I.V."/>
        </authorList>
    </citation>
    <scope>NUCLEOTIDE SEQUENCE [LARGE SCALE GENOMIC DNA]</scope>
    <source>
        <strain evidence="10">RSA 468</strain>
    </source>
</reference>
<comment type="subcellular location">
    <subcellularLocation>
        <location evidence="1">Nucleus</location>
    </subcellularLocation>
</comment>
<dbReference type="InterPro" id="IPR009072">
    <property type="entry name" value="Histone-fold"/>
</dbReference>
<dbReference type="FunFam" id="1.10.20.10:FF:000006">
    <property type="entry name" value="Nuclear transcription factor Y subunit gamma"/>
    <property type="match status" value="1"/>
</dbReference>
<dbReference type="STRING" id="215637.A0A4P9ZXW6"/>
<evidence type="ECO:0000256" key="3">
    <source>
        <dbReference type="ARBA" id="ARBA00023125"/>
    </source>
</evidence>
<accession>A0A4P9ZXW6</accession>
<dbReference type="GO" id="GO:0046982">
    <property type="term" value="F:protein heterodimerization activity"/>
    <property type="evidence" value="ECO:0007669"/>
    <property type="project" value="InterPro"/>
</dbReference>
<dbReference type="GO" id="GO:0000978">
    <property type="term" value="F:RNA polymerase II cis-regulatory region sequence-specific DNA binding"/>
    <property type="evidence" value="ECO:0007669"/>
    <property type="project" value="TreeGrafter"/>
</dbReference>
<dbReference type="Gene3D" id="1.10.20.10">
    <property type="entry name" value="Histone, subunit A"/>
    <property type="match status" value="1"/>
</dbReference>
<evidence type="ECO:0000259" key="8">
    <source>
        <dbReference type="Pfam" id="PF00125"/>
    </source>
</evidence>
<protein>
    <submittedName>
        <fullName evidence="9">CCAAT binding transcription factor component</fullName>
    </submittedName>
</protein>
<dbReference type="GO" id="GO:0016602">
    <property type="term" value="C:CCAAT-binding factor complex"/>
    <property type="evidence" value="ECO:0007669"/>
    <property type="project" value="TreeGrafter"/>
</dbReference>
<evidence type="ECO:0000313" key="10">
    <source>
        <dbReference type="Proteomes" id="UP000268162"/>
    </source>
</evidence>
<evidence type="ECO:0000256" key="4">
    <source>
        <dbReference type="ARBA" id="ARBA00023159"/>
    </source>
</evidence>
<proteinExistence type="inferred from homology"/>
<dbReference type="InterPro" id="IPR007125">
    <property type="entry name" value="H2A/H2B/H3"/>
</dbReference>
<feature type="non-terminal residue" evidence="9">
    <location>
        <position position="111"/>
    </location>
</feature>
<name>A0A4P9ZXW6_9FUNG</name>
<keyword evidence="2" id="KW-0805">Transcription regulation</keyword>
<keyword evidence="3" id="KW-0238">DNA-binding</keyword>
<dbReference type="GO" id="GO:0001228">
    <property type="term" value="F:DNA-binding transcription activator activity, RNA polymerase II-specific"/>
    <property type="evidence" value="ECO:0007669"/>
    <property type="project" value="TreeGrafter"/>
</dbReference>
<dbReference type="AlphaFoldDB" id="A0A4P9ZXW6"/>
<organism evidence="9 10">
    <name type="scientific">Dimargaris cristalligena</name>
    <dbReference type="NCBI Taxonomy" id="215637"/>
    <lineage>
        <taxon>Eukaryota</taxon>
        <taxon>Fungi</taxon>
        <taxon>Fungi incertae sedis</taxon>
        <taxon>Zoopagomycota</taxon>
        <taxon>Kickxellomycotina</taxon>
        <taxon>Dimargaritomycetes</taxon>
        <taxon>Dimargaritales</taxon>
        <taxon>Dimargaritaceae</taxon>
        <taxon>Dimargaris</taxon>
    </lineage>
</organism>
<evidence type="ECO:0000313" key="9">
    <source>
        <dbReference type="EMBL" id="RKP38513.1"/>
    </source>
</evidence>
<evidence type="ECO:0000256" key="5">
    <source>
        <dbReference type="ARBA" id="ARBA00023163"/>
    </source>
</evidence>
<evidence type="ECO:0000256" key="6">
    <source>
        <dbReference type="ARBA" id="ARBA00023242"/>
    </source>
</evidence>
<dbReference type="Proteomes" id="UP000268162">
    <property type="component" value="Unassembled WGS sequence"/>
</dbReference>
<dbReference type="PANTHER" id="PTHR10252:SF8">
    <property type="entry name" value="NUCLEAR TRANSCRIPTION FACTOR Y SUBUNIT GAMMA"/>
    <property type="match status" value="1"/>
</dbReference>
<sequence>MTPRQRAILQEYWDHHVQGLNKGQPDFKTHTLPLARIKKVMKTDENVKMISAEATLLFSRACEIFITELTYRSWFCAEDNKRRTLQRNDTSLAVSKFDMYDFLIDIVPRED</sequence>
<evidence type="ECO:0000256" key="7">
    <source>
        <dbReference type="ARBA" id="ARBA00038129"/>
    </source>
</evidence>
<evidence type="ECO:0000256" key="2">
    <source>
        <dbReference type="ARBA" id="ARBA00023015"/>
    </source>
</evidence>
<keyword evidence="5" id="KW-0804">Transcription</keyword>
<dbReference type="InterPro" id="IPR050568">
    <property type="entry name" value="Transcr_DNA_Rep_Reg"/>
</dbReference>
<dbReference type="Pfam" id="PF00125">
    <property type="entry name" value="Histone"/>
    <property type="match status" value="1"/>
</dbReference>
<comment type="similarity">
    <text evidence="7">Belongs to the NFYC/HAP5 subunit family.</text>
</comment>
<dbReference type="PANTHER" id="PTHR10252">
    <property type="entry name" value="HISTONE-LIKE TRANSCRIPTION FACTOR CCAAT-RELATED"/>
    <property type="match status" value="1"/>
</dbReference>
<keyword evidence="10" id="KW-1185">Reference proteome</keyword>
<dbReference type="EMBL" id="ML002359">
    <property type="protein sequence ID" value="RKP38513.1"/>
    <property type="molecule type" value="Genomic_DNA"/>
</dbReference>
<keyword evidence="6" id="KW-0539">Nucleus</keyword>
<evidence type="ECO:0000256" key="1">
    <source>
        <dbReference type="ARBA" id="ARBA00004123"/>
    </source>
</evidence>
<keyword evidence="4" id="KW-0010">Activator</keyword>
<dbReference type="SUPFAM" id="SSF47113">
    <property type="entry name" value="Histone-fold"/>
    <property type="match status" value="1"/>
</dbReference>